<accession>A0A0M0JQY7</accession>
<dbReference type="AlphaFoldDB" id="A0A0M0JQY7"/>
<evidence type="ECO:0000256" key="1">
    <source>
        <dbReference type="ARBA" id="ARBA00022737"/>
    </source>
</evidence>
<evidence type="ECO:0000256" key="3">
    <source>
        <dbReference type="PROSITE-ProRule" id="PRU00023"/>
    </source>
</evidence>
<keyword evidence="1" id="KW-0677">Repeat</keyword>
<proteinExistence type="predicted"/>
<keyword evidence="2 3" id="KW-0040">ANK repeat</keyword>
<dbReference type="PROSITE" id="PS50297">
    <property type="entry name" value="ANK_REP_REGION"/>
    <property type="match status" value="1"/>
</dbReference>
<evidence type="ECO:0000313" key="5">
    <source>
        <dbReference type="Proteomes" id="UP000037460"/>
    </source>
</evidence>
<sequence length="256" mass="27828">MCIARRGMAQLFNAVFRGDTAEVRRLIADGADSNQRLITDRDWTALLVASIYSRVEIATVLLEHGADVNKALPNGETPMSIACLNGNLTMGQLLSSYGAERAFTVNGTNLTVEDLARRSSHSALTTWLTTSHKWTTPLHHLAIIPAARAHALLRKGASIHAAAEPGDPTPLSLARELHATGEAAEGSAAALVPKAAALWSRATHELFPDDARAYAVQMLLVGHRLSRLPKYETVAQAVFDLWVDHMMPHMVERESE</sequence>
<dbReference type="InterPro" id="IPR036770">
    <property type="entry name" value="Ankyrin_rpt-contain_sf"/>
</dbReference>
<dbReference type="InterPro" id="IPR002110">
    <property type="entry name" value="Ankyrin_rpt"/>
</dbReference>
<keyword evidence="5" id="KW-1185">Reference proteome</keyword>
<dbReference type="PROSITE" id="PS50088">
    <property type="entry name" value="ANK_REPEAT"/>
    <property type="match status" value="1"/>
</dbReference>
<organism evidence="4 5">
    <name type="scientific">Chrysochromulina tobinii</name>
    <dbReference type="NCBI Taxonomy" id="1460289"/>
    <lineage>
        <taxon>Eukaryota</taxon>
        <taxon>Haptista</taxon>
        <taxon>Haptophyta</taxon>
        <taxon>Prymnesiophyceae</taxon>
        <taxon>Prymnesiales</taxon>
        <taxon>Chrysochromulinaceae</taxon>
        <taxon>Chrysochromulina</taxon>
    </lineage>
</organism>
<evidence type="ECO:0000313" key="4">
    <source>
        <dbReference type="EMBL" id="KOO28890.1"/>
    </source>
</evidence>
<comment type="caution">
    <text evidence="4">The sequence shown here is derived from an EMBL/GenBank/DDBJ whole genome shotgun (WGS) entry which is preliminary data.</text>
</comment>
<evidence type="ECO:0000256" key="2">
    <source>
        <dbReference type="ARBA" id="ARBA00023043"/>
    </source>
</evidence>
<dbReference type="PANTHER" id="PTHR24126:SF14">
    <property type="entry name" value="ANK_REP_REGION DOMAIN-CONTAINING PROTEIN"/>
    <property type="match status" value="1"/>
</dbReference>
<dbReference type="Pfam" id="PF12796">
    <property type="entry name" value="Ank_2"/>
    <property type="match status" value="1"/>
</dbReference>
<dbReference type="EMBL" id="JWZX01002498">
    <property type="protein sequence ID" value="KOO28890.1"/>
    <property type="molecule type" value="Genomic_DNA"/>
</dbReference>
<dbReference type="Gene3D" id="1.25.40.20">
    <property type="entry name" value="Ankyrin repeat-containing domain"/>
    <property type="match status" value="1"/>
</dbReference>
<feature type="repeat" description="ANK" evidence="3">
    <location>
        <begin position="41"/>
        <end position="69"/>
    </location>
</feature>
<dbReference type="OrthoDB" id="194358at2759"/>
<reference evidence="5" key="1">
    <citation type="journal article" date="2015" name="PLoS Genet.">
        <title>Genome Sequence and Transcriptome Analyses of Chrysochromulina tobin: Metabolic Tools for Enhanced Algal Fitness in the Prominent Order Prymnesiales (Haptophyceae).</title>
        <authorList>
            <person name="Hovde B.T."/>
            <person name="Deodato C.R."/>
            <person name="Hunsperger H.M."/>
            <person name="Ryken S.A."/>
            <person name="Yost W."/>
            <person name="Jha R.K."/>
            <person name="Patterson J."/>
            <person name="Monnat R.J. Jr."/>
            <person name="Barlow S.B."/>
            <person name="Starkenburg S.R."/>
            <person name="Cattolico R.A."/>
        </authorList>
    </citation>
    <scope>NUCLEOTIDE SEQUENCE</scope>
    <source>
        <strain evidence="5">CCMP291</strain>
    </source>
</reference>
<dbReference type="SMART" id="SM00248">
    <property type="entry name" value="ANK"/>
    <property type="match status" value="4"/>
</dbReference>
<name>A0A0M0JQY7_9EUKA</name>
<gene>
    <name evidence="4" type="ORF">Ctob_004570</name>
</gene>
<dbReference type="SUPFAM" id="SSF48403">
    <property type="entry name" value="Ankyrin repeat"/>
    <property type="match status" value="1"/>
</dbReference>
<dbReference type="Proteomes" id="UP000037460">
    <property type="component" value="Unassembled WGS sequence"/>
</dbReference>
<protein>
    <submittedName>
        <fullName evidence="4">Ankyrin domain protein</fullName>
    </submittedName>
</protein>
<dbReference type="PANTHER" id="PTHR24126">
    <property type="entry name" value="ANKYRIN REPEAT, PH AND SEC7 DOMAIN CONTAINING PROTEIN SECG-RELATED"/>
    <property type="match status" value="1"/>
</dbReference>